<dbReference type="PRINTS" id="PR00405">
    <property type="entry name" value="REVINTRACTNG"/>
</dbReference>
<dbReference type="PROSITE" id="PS50115">
    <property type="entry name" value="ARFGAP"/>
    <property type="match status" value="1"/>
</dbReference>
<dbReference type="SMART" id="SM00248">
    <property type="entry name" value="ANK"/>
    <property type="match status" value="2"/>
</dbReference>
<feature type="compositionally biased region" description="Basic residues" evidence="8">
    <location>
        <begin position="1182"/>
        <end position="1192"/>
    </location>
</feature>
<dbReference type="GO" id="GO:0005737">
    <property type="term" value="C:cytoplasm"/>
    <property type="evidence" value="ECO:0007669"/>
    <property type="project" value="InterPro"/>
</dbReference>
<keyword evidence="1" id="KW-0343">GTPase activation</keyword>
<dbReference type="InterPro" id="IPR037278">
    <property type="entry name" value="ARFGAP/RecO"/>
</dbReference>
<keyword evidence="7" id="KW-0175">Coiled coil</keyword>
<dbReference type="CDD" id="cd08204">
    <property type="entry name" value="ArfGap"/>
    <property type="match status" value="1"/>
</dbReference>
<feature type="compositionally biased region" description="Low complexity" evidence="8">
    <location>
        <begin position="865"/>
        <end position="877"/>
    </location>
</feature>
<dbReference type="CDD" id="cd07307">
    <property type="entry name" value="BAR"/>
    <property type="match status" value="1"/>
</dbReference>
<feature type="region of interest" description="Disordered" evidence="8">
    <location>
        <begin position="414"/>
        <end position="464"/>
    </location>
</feature>
<keyword evidence="4" id="KW-0862">Zinc</keyword>
<dbReference type="Gene3D" id="2.30.29.30">
    <property type="entry name" value="Pleckstrin-homology domain (PH domain)/Phosphotyrosine-binding domain (PTB)"/>
    <property type="match status" value="1"/>
</dbReference>
<feature type="compositionally biased region" description="Polar residues" evidence="8">
    <location>
        <begin position="1138"/>
        <end position="1150"/>
    </location>
</feature>
<evidence type="ECO:0000256" key="1">
    <source>
        <dbReference type="ARBA" id="ARBA00022468"/>
    </source>
</evidence>
<feature type="compositionally biased region" description="Low complexity" evidence="8">
    <location>
        <begin position="414"/>
        <end position="459"/>
    </location>
</feature>
<feature type="compositionally biased region" description="Basic residues" evidence="8">
    <location>
        <begin position="1122"/>
        <end position="1133"/>
    </location>
</feature>
<feature type="compositionally biased region" description="Polar residues" evidence="8">
    <location>
        <begin position="104"/>
        <end position="123"/>
    </location>
</feature>
<dbReference type="Gene3D" id="1.20.1270.60">
    <property type="entry name" value="Arfaptin homology (AH) domain/BAR domain"/>
    <property type="match status" value="1"/>
</dbReference>
<dbReference type="OrthoDB" id="194358at2759"/>
<organism evidence="11 12">
    <name type="scientific">Polysphondylium violaceum</name>
    <dbReference type="NCBI Taxonomy" id="133409"/>
    <lineage>
        <taxon>Eukaryota</taxon>
        <taxon>Amoebozoa</taxon>
        <taxon>Evosea</taxon>
        <taxon>Eumycetozoa</taxon>
        <taxon>Dictyostelia</taxon>
        <taxon>Dictyosteliales</taxon>
        <taxon>Dictyosteliaceae</taxon>
        <taxon>Polysphondylium</taxon>
    </lineage>
</organism>
<dbReference type="InterPro" id="IPR027267">
    <property type="entry name" value="AH/BAR_dom_sf"/>
</dbReference>
<dbReference type="InterPro" id="IPR011993">
    <property type="entry name" value="PH-like_dom_sf"/>
</dbReference>
<accession>A0A8J4PUZ1</accession>
<evidence type="ECO:0000313" key="12">
    <source>
        <dbReference type="Proteomes" id="UP000695562"/>
    </source>
</evidence>
<name>A0A8J4PUZ1_9MYCE</name>
<feature type="repeat" description="ANK" evidence="5">
    <location>
        <begin position="710"/>
        <end position="743"/>
    </location>
</feature>
<evidence type="ECO:0000256" key="4">
    <source>
        <dbReference type="ARBA" id="ARBA00022833"/>
    </source>
</evidence>
<evidence type="ECO:0000256" key="7">
    <source>
        <dbReference type="SAM" id="Coils"/>
    </source>
</evidence>
<protein>
    <recommendedName>
        <fullName evidence="13">Ankyrin repeat-containing protein</fullName>
    </recommendedName>
</protein>
<dbReference type="SUPFAM" id="SSF103657">
    <property type="entry name" value="BAR/IMD domain-like"/>
    <property type="match status" value="1"/>
</dbReference>
<evidence type="ECO:0000256" key="2">
    <source>
        <dbReference type="ARBA" id="ARBA00022723"/>
    </source>
</evidence>
<keyword evidence="3 6" id="KW-0863">Zinc-finger</keyword>
<dbReference type="InterPro" id="IPR036770">
    <property type="entry name" value="Ankyrin_rpt-contain_sf"/>
</dbReference>
<dbReference type="InterPro" id="IPR045258">
    <property type="entry name" value="ACAP1/2/3-like"/>
</dbReference>
<proteinExistence type="predicted"/>
<dbReference type="GO" id="GO:0008270">
    <property type="term" value="F:zinc ion binding"/>
    <property type="evidence" value="ECO:0007669"/>
    <property type="project" value="UniProtKB-KW"/>
</dbReference>
<evidence type="ECO:0008006" key="13">
    <source>
        <dbReference type="Google" id="ProtNLM"/>
    </source>
</evidence>
<dbReference type="SMART" id="SM00233">
    <property type="entry name" value="PH"/>
    <property type="match status" value="1"/>
</dbReference>
<evidence type="ECO:0000259" key="10">
    <source>
        <dbReference type="PROSITE" id="PS50115"/>
    </source>
</evidence>
<evidence type="ECO:0000256" key="8">
    <source>
        <dbReference type="SAM" id="MobiDB-lite"/>
    </source>
</evidence>
<dbReference type="Proteomes" id="UP000695562">
    <property type="component" value="Unassembled WGS sequence"/>
</dbReference>
<feature type="coiled-coil region" evidence="7">
    <location>
        <begin position="274"/>
        <end position="305"/>
    </location>
</feature>
<dbReference type="PANTHER" id="PTHR23180">
    <property type="entry name" value="CENTAURIN/ARF"/>
    <property type="match status" value="1"/>
</dbReference>
<feature type="region of interest" description="Disordered" evidence="8">
    <location>
        <begin position="854"/>
        <end position="1219"/>
    </location>
</feature>
<evidence type="ECO:0000256" key="3">
    <source>
        <dbReference type="ARBA" id="ARBA00022771"/>
    </source>
</evidence>
<dbReference type="Pfam" id="PF01412">
    <property type="entry name" value="ArfGap"/>
    <property type="match status" value="1"/>
</dbReference>
<feature type="compositionally biased region" description="Low complexity" evidence="8">
    <location>
        <begin position="11"/>
        <end position="49"/>
    </location>
</feature>
<dbReference type="InterPro" id="IPR002110">
    <property type="entry name" value="Ankyrin_rpt"/>
</dbReference>
<feature type="compositionally biased region" description="Polar residues" evidence="8">
    <location>
        <begin position="1078"/>
        <end position="1088"/>
    </location>
</feature>
<feature type="region of interest" description="Disordered" evidence="8">
    <location>
        <begin position="1"/>
        <end position="49"/>
    </location>
</feature>
<sequence>MSESPNLGGYSSSSSPPHHHSIITSVSTNGGPTHVNSSTTTTTAVGGSINTTVVGGTITTASAASSNTTPSSPSINRNVQHHHNNTTTTTSNSSNTLQVPPPASLQSGGSSTNLTSIPTPSGIQLSAATTNTGNTQNEYLKAMENKKALKKILKVSKHWTDSMKVYCQNSHSFSEELLKQSEQIAPNKKDSNLNIALVSFGHTLKAVNSVHDQLMNEVQDVFCTPLHNFVDYDFAEVVESNKRVSKSKEDYDQSLGKISSSIKKSKTGIEETKLFLYEQELEKLKEVLETSNKDLDVKLQELSHKNETKYLKSLFLFINSQYHFFNRASKLFGNLKPKLDDIERYLEEIQPPKVVEGHLMKKSKQVMGGWNKCWYVLKDGMLYCYKGKKEFHPENALNILLCSVRLPQTMMMVPSPQQQQPNLSSSSSLSLKDQMGGVSNSGSSTSSVSTSSSSSSTTNPTKEQVQEYRFEILHPRKKQPIVLQAESEEERDRWVTAIQDAISNSLNCQRLEKSTSTTLGGGGASMIKIGAGGTGSGSNANANQIQTDEVNQQVLRILHKVAGNTMCADCGCPDPDWAAINLGILICKVCSGVHRSLGTHISKVRSLTLDKWSPENILFMKEVGNTKFNLLFEHHIAPDQIKPNDKSDRMAKEQWIRAKYKTKDFIIKSTLPPEELSKMLYEMIQTGQRDIIRYIKLISQGAEINYFGEDGRTCLHQSILKSDDVLIPELLLQNRADITLVDPRGWTPMHYAAFFNRPRCAQLLMKRGFESVRLKCRDHLSRLAIDLALLNHSKECEKILLGEELDTGLNMDNIENNTIPVYEPTTPISTDFPIVHQEILSDDDEDLVDQSNANAENDTEVGVANSWSENESRSSFSAPDQDTIVINTLNSSNNNNSTTTSSNNNMTLQNSNNSINSNSNSNINSLVIPPSGLESNSSSSSSLTESMSKENSKENLKDAKDADYKSSRPKSKRRPSILGRGRNTLKMMKNKLSSSGKNHQVPVNSQDIDDESDSDTEDIDDDTKSTTTTTTTTDSSGIKRNNSSTNVVVNHNNSSNNLNASFNSNSSHTNDQQQQQQHVVDSPTSASAEQDHHHQQDNEDPNNKSPSKSTNTASSPTPFKMFLKKLKISKKKGDKGSTNKGGSDPNTNIVTEGDEDVADNASVITGDDVSETESSSSSNAHNIKKDKKKHSSASKEKRSNTNDDQNVIQNVEEPSKITI</sequence>
<dbReference type="SUPFAM" id="SSF48403">
    <property type="entry name" value="Ankyrin repeat"/>
    <property type="match status" value="1"/>
</dbReference>
<comment type="caution">
    <text evidence="11">The sequence shown here is derived from an EMBL/GenBank/DDBJ whole genome shotgun (WGS) entry which is preliminary data.</text>
</comment>
<keyword evidence="5" id="KW-0040">ANK repeat</keyword>
<dbReference type="SUPFAM" id="SSF50729">
    <property type="entry name" value="PH domain-like"/>
    <property type="match status" value="1"/>
</dbReference>
<dbReference type="InterPro" id="IPR001849">
    <property type="entry name" value="PH_domain"/>
</dbReference>
<dbReference type="Pfam" id="PF00169">
    <property type="entry name" value="PH"/>
    <property type="match status" value="1"/>
</dbReference>
<dbReference type="EMBL" id="AJWJ01000541">
    <property type="protein sequence ID" value="KAF2070106.1"/>
    <property type="molecule type" value="Genomic_DNA"/>
</dbReference>
<dbReference type="PROSITE" id="PS50003">
    <property type="entry name" value="PH_DOMAIN"/>
    <property type="match status" value="1"/>
</dbReference>
<feature type="compositionally biased region" description="Low complexity" evidence="8">
    <location>
        <begin position="1025"/>
        <end position="1077"/>
    </location>
</feature>
<feature type="compositionally biased region" description="Low complexity" evidence="8">
    <location>
        <begin position="887"/>
        <end position="946"/>
    </location>
</feature>
<dbReference type="SMART" id="SM00105">
    <property type="entry name" value="ArfGap"/>
    <property type="match status" value="1"/>
</dbReference>
<keyword evidence="12" id="KW-1185">Reference proteome</keyword>
<keyword evidence="2" id="KW-0479">Metal-binding</keyword>
<dbReference type="Gene3D" id="1.25.40.20">
    <property type="entry name" value="Ankyrin repeat-containing domain"/>
    <property type="match status" value="1"/>
</dbReference>
<dbReference type="SUPFAM" id="SSF57863">
    <property type="entry name" value="ArfGap/RecO-like zinc finger"/>
    <property type="match status" value="1"/>
</dbReference>
<dbReference type="GO" id="GO:0005096">
    <property type="term" value="F:GTPase activator activity"/>
    <property type="evidence" value="ECO:0007669"/>
    <property type="project" value="UniProtKB-KW"/>
</dbReference>
<feature type="compositionally biased region" description="Polar residues" evidence="8">
    <location>
        <begin position="1103"/>
        <end position="1117"/>
    </location>
</feature>
<feature type="region of interest" description="Disordered" evidence="8">
    <location>
        <begin position="62"/>
        <end position="123"/>
    </location>
</feature>
<dbReference type="Pfam" id="PF16746">
    <property type="entry name" value="BAR_3"/>
    <property type="match status" value="1"/>
</dbReference>
<dbReference type="AlphaFoldDB" id="A0A8J4PUZ1"/>
<gene>
    <name evidence="11" type="ORF">CYY_008569</name>
</gene>
<feature type="compositionally biased region" description="Low complexity" evidence="8">
    <location>
        <begin position="85"/>
        <end position="96"/>
    </location>
</feature>
<feature type="domain" description="Arf-GAP" evidence="10">
    <location>
        <begin position="552"/>
        <end position="678"/>
    </location>
</feature>
<dbReference type="PANTHER" id="PTHR23180:SF160">
    <property type="entry name" value="ADP-RIBOSYLATION FACTOR GTPASE-ACTIVATING PROTEIN EFFECTOR PROTEIN 1"/>
    <property type="match status" value="1"/>
</dbReference>
<feature type="compositionally biased region" description="Low complexity" evidence="8">
    <location>
        <begin position="62"/>
        <end position="76"/>
    </location>
</feature>
<dbReference type="Gene3D" id="1.10.220.150">
    <property type="entry name" value="Arf GTPase activating protein"/>
    <property type="match status" value="1"/>
</dbReference>
<feature type="compositionally biased region" description="Basic and acidic residues" evidence="8">
    <location>
        <begin position="947"/>
        <end position="966"/>
    </location>
</feature>
<dbReference type="PROSITE" id="PS50088">
    <property type="entry name" value="ANK_REPEAT"/>
    <property type="match status" value="1"/>
</dbReference>
<evidence type="ECO:0000259" key="9">
    <source>
        <dbReference type="PROSITE" id="PS50003"/>
    </source>
</evidence>
<evidence type="ECO:0000256" key="5">
    <source>
        <dbReference type="PROSITE-ProRule" id="PRU00023"/>
    </source>
</evidence>
<dbReference type="InterPro" id="IPR004148">
    <property type="entry name" value="BAR_dom"/>
</dbReference>
<evidence type="ECO:0000313" key="11">
    <source>
        <dbReference type="EMBL" id="KAF2070106.1"/>
    </source>
</evidence>
<dbReference type="Pfam" id="PF12796">
    <property type="entry name" value="Ank_2"/>
    <property type="match status" value="1"/>
</dbReference>
<dbReference type="InterPro" id="IPR038508">
    <property type="entry name" value="ArfGAP_dom_sf"/>
</dbReference>
<reference evidence="11" key="1">
    <citation type="submission" date="2020-01" db="EMBL/GenBank/DDBJ databases">
        <title>Development of genomics and gene disruption for Polysphondylium violaceum indicates a role for the polyketide synthase stlB in stalk morphogenesis.</title>
        <authorList>
            <person name="Narita B."/>
            <person name="Kawabe Y."/>
            <person name="Kin K."/>
            <person name="Saito T."/>
            <person name="Gibbs R."/>
            <person name="Kuspa A."/>
            <person name="Muzny D."/>
            <person name="Queller D."/>
            <person name="Richards S."/>
            <person name="Strassman J."/>
            <person name="Sucgang R."/>
            <person name="Worley K."/>
            <person name="Schaap P."/>
        </authorList>
    </citation>
    <scope>NUCLEOTIDE SEQUENCE</scope>
    <source>
        <strain evidence="11">QSvi11</strain>
    </source>
</reference>
<dbReference type="InterPro" id="IPR001164">
    <property type="entry name" value="ArfGAP_dom"/>
</dbReference>
<feature type="compositionally biased region" description="Acidic residues" evidence="8">
    <location>
        <begin position="1007"/>
        <end position="1021"/>
    </location>
</feature>
<feature type="compositionally biased region" description="Polar residues" evidence="8">
    <location>
        <begin position="991"/>
        <end position="1006"/>
    </location>
</feature>
<dbReference type="FunFam" id="1.10.220.150:FF:000009">
    <property type="entry name" value="stromal membrane-associated protein 1 isoform X1"/>
    <property type="match status" value="1"/>
</dbReference>
<feature type="domain" description="PH" evidence="9">
    <location>
        <begin position="352"/>
        <end position="503"/>
    </location>
</feature>
<evidence type="ECO:0000256" key="6">
    <source>
        <dbReference type="PROSITE-ProRule" id="PRU00288"/>
    </source>
</evidence>